<evidence type="ECO:0000313" key="3">
    <source>
        <dbReference type="Proteomes" id="UP000626109"/>
    </source>
</evidence>
<evidence type="ECO:0000313" key="2">
    <source>
        <dbReference type="EMBL" id="CAE8703849.1"/>
    </source>
</evidence>
<accession>A0A813KD84</accession>
<protein>
    <recommendedName>
        <fullName evidence="1">Peptidase S33 tripeptidyl aminopeptidase-like C-terminal domain-containing protein</fullName>
    </recommendedName>
</protein>
<dbReference type="InterPro" id="IPR029058">
    <property type="entry name" value="AB_hydrolase_fold"/>
</dbReference>
<reference evidence="2" key="1">
    <citation type="submission" date="2021-02" db="EMBL/GenBank/DDBJ databases">
        <authorList>
            <person name="Dougan E. K."/>
            <person name="Rhodes N."/>
            <person name="Thang M."/>
            <person name="Chan C."/>
        </authorList>
    </citation>
    <scope>NUCLEOTIDE SEQUENCE</scope>
</reference>
<comment type="caution">
    <text evidence="2">The sequence shown here is derived from an EMBL/GenBank/DDBJ whole genome shotgun (WGS) entry which is preliminary data.</text>
</comment>
<gene>
    <name evidence="2" type="ORF">PGLA2088_LOCUS32981</name>
</gene>
<feature type="non-terminal residue" evidence="2">
    <location>
        <position position="1"/>
    </location>
</feature>
<proteinExistence type="predicted"/>
<dbReference type="Proteomes" id="UP000626109">
    <property type="component" value="Unassembled WGS sequence"/>
</dbReference>
<dbReference type="AlphaFoldDB" id="A0A813KD84"/>
<name>A0A813KD84_POLGL</name>
<organism evidence="2 3">
    <name type="scientific">Polarella glacialis</name>
    <name type="common">Dinoflagellate</name>
    <dbReference type="NCBI Taxonomy" id="89957"/>
    <lineage>
        <taxon>Eukaryota</taxon>
        <taxon>Sar</taxon>
        <taxon>Alveolata</taxon>
        <taxon>Dinophyceae</taxon>
        <taxon>Suessiales</taxon>
        <taxon>Suessiaceae</taxon>
        <taxon>Polarella</taxon>
    </lineage>
</organism>
<evidence type="ECO:0000259" key="1">
    <source>
        <dbReference type="Pfam" id="PF08386"/>
    </source>
</evidence>
<dbReference type="SUPFAM" id="SSF53474">
    <property type="entry name" value="alpha/beta-Hydrolases"/>
    <property type="match status" value="1"/>
</dbReference>
<dbReference type="EMBL" id="CAJNNW010030597">
    <property type="protein sequence ID" value="CAE8703849.1"/>
    <property type="molecule type" value="Genomic_DNA"/>
</dbReference>
<feature type="non-terminal residue" evidence="2">
    <location>
        <position position="134"/>
    </location>
</feature>
<dbReference type="Pfam" id="PF08386">
    <property type="entry name" value="Abhydrolase_4"/>
    <property type="match status" value="1"/>
</dbReference>
<sequence length="134" mass="14799">ANWMKIAGGIRAWTESVIRTTVAVASVEESALQGVSQPTLLINARDDKLCPLLGSEMLRSSLQTSVLHVPEFGGHDSLVLNDAALERLVRFLVAEESMLFAEDSLFTEQLVSRWNLPGDKAFMRYYQCGLALSQ</sequence>
<feature type="domain" description="Peptidase S33 tripeptidyl aminopeptidase-like C-terminal" evidence="1">
    <location>
        <begin position="25"/>
        <end position="93"/>
    </location>
</feature>
<dbReference type="InterPro" id="IPR013595">
    <property type="entry name" value="Pept_S33_TAP-like_C"/>
</dbReference>
<dbReference type="Gene3D" id="3.40.50.1820">
    <property type="entry name" value="alpha/beta hydrolase"/>
    <property type="match status" value="1"/>
</dbReference>